<dbReference type="InterPro" id="IPR053003">
    <property type="entry name" value="TRIM_RBCC_E3_ubiq-ligases"/>
</dbReference>
<accession>A0A8D8GGA0</accession>
<dbReference type="GO" id="GO:0031625">
    <property type="term" value="F:ubiquitin protein ligase binding"/>
    <property type="evidence" value="ECO:0007669"/>
    <property type="project" value="TreeGrafter"/>
</dbReference>
<evidence type="ECO:0000259" key="5">
    <source>
        <dbReference type="PROSITE" id="PS50089"/>
    </source>
</evidence>
<dbReference type="GO" id="GO:0008270">
    <property type="term" value="F:zinc ion binding"/>
    <property type="evidence" value="ECO:0007669"/>
    <property type="project" value="UniProtKB-KW"/>
</dbReference>
<dbReference type="InterPro" id="IPR013083">
    <property type="entry name" value="Znf_RING/FYVE/PHD"/>
</dbReference>
<dbReference type="InterPro" id="IPR001841">
    <property type="entry name" value="Znf_RING"/>
</dbReference>
<protein>
    <submittedName>
        <fullName evidence="7">E3 ubiquitin-protein ligase TRIM37</fullName>
    </submittedName>
</protein>
<feature type="domain" description="RING-type" evidence="5">
    <location>
        <begin position="18"/>
        <end position="57"/>
    </location>
</feature>
<keyword evidence="1" id="KW-0479">Metal-binding</keyword>
<evidence type="ECO:0000313" key="7">
    <source>
        <dbReference type="EMBL" id="CAG6508887.1"/>
    </source>
</evidence>
<evidence type="ECO:0000256" key="2">
    <source>
        <dbReference type="ARBA" id="ARBA00022771"/>
    </source>
</evidence>
<evidence type="ECO:0000256" key="1">
    <source>
        <dbReference type="ARBA" id="ARBA00022723"/>
    </source>
</evidence>
<dbReference type="GO" id="GO:0016235">
    <property type="term" value="C:aggresome"/>
    <property type="evidence" value="ECO:0007669"/>
    <property type="project" value="TreeGrafter"/>
</dbReference>
<dbReference type="SUPFAM" id="SSF57845">
    <property type="entry name" value="B-box zinc-binding domain"/>
    <property type="match status" value="1"/>
</dbReference>
<evidence type="ECO:0000256" key="4">
    <source>
        <dbReference type="PROSITE-ProRule" id="PRU00024"/>
    </source>
</evidence>
<organism evidence="7">
    <name type="scientific">Culex pipiens</name>
    <name type="common">House mosquito</name>
    <dbReference type="NCBI Taxonomy" id="7175"/>
    <lineage>
        <taxon>Eukaryota</taxon>
        <taxon>Metazoa</taxon>
        <taxon>Ecdysozoa</taxon>
        <taxon>Arthropoda</taxon>
        <taxon>Hexapoda</taxon>
        <taxon>Insecta</taxon>
        <taxon>Pterygota</taxon>
        <taxon>Neoptera</taxon>
        <taxon>Endopterygota</taxon>
        <taxon>Diptera</taxon>
        <taxon>Nematocera</taxon>
        <taxon>Culicoidea</taxon>
        <taxon>Culicidae</taxon>
        <taxon>Culicinae</taxon>
        <taxon>Culicini</taxon>
        <taxon>Culex</taxon>
        <taxon>Culex</taxon>
    </lineage>
</organism>
<dbReference type="EMBL" id="HBUE01263308">
    <property type="protein sequence ID" value="CAG6560243.1"/>
    <property type="molecule type" value="Transcribed_RNA"/>
</dbReference>
<dbReference type="GO" id="GO:0051865">
    <property type="term" value="P:protein autoubiquitination"/>
    <property type="evidence" value="ECO:0007669"/>
    <property type="project" value="TreeGrafter"/>
</dbReference>
<sequence>MASENSEPATELVRLLECRVCLEGVKNCLICCHCSQPFCQDCIVRWIQENGKCPNCRQNLTCKGSLVKVATFDRIQELLMDESQNRCGQHPKDYLSLYCKLCQQSICARCLHSDQHMEHKDEVVLVDDIYDQSEYRLRYTMVKIERERATTVTLLDGLKDNLKTVTQLLNDDIKVLEGNLSKIDELHHEVEESLNSKKDATTLREMMEILRTAESFNLKQTQVLEKLHFQKSSSPHFVTIKFKVDENDESDNKPVLESLTVNGGSVGR</sequence>
<dbReference type="PROSITE" id="PS50119">
    <property type="entry name" value="ZF_BBOX"/>
    <property type="match status" value="1"/>
</dbReference>
<dbReference type="CDD" id="cd19756">
    <property type="entry name" value="Bbox2"/>
    <property type="match status" value="1"/>
</dbReference>
<dbReference type="GO" id="GO:0005778">
    <property type="term" value="C:peroxisomal membrane"/>
    <property type="evidence" value="ECO:0007669"/>
    <property type="project" value="TreeGrafter"/>
</dbReference>
<proteinExistence type="predicted"/>
<name>A0A8D8GGA0_CULPI</name>
<dbReference type="SUPFAM" id="SSF57850">
    <property type="entry name" value="RING/U-box"/>
    <property type="match status" value="1"/>
</dbReference>
<dbReference type="EMBL" id="HBUE01158184">
    <property type="protein sequence ID" value="CAG6508887.1"/>
    <property type="molecule type" value="Transcribed_RNA"/>
</dbReference>
<dbReference type="Gene3D" id="3.30.160.60">
    <property type="entry name" value="Classic Zinc Finger"/>
    <property type="match status" value="1"/>
</dbReference>
<dbReference type="GO" id="GO:0061630">
    <property type="term" value="F:ubiquitin protein ligase activity"/>
    <property type="evidence" value="ECO:0007669"/>
    <property type="project" value="TreeGrafter"/>
</dbReference>
<dbReference type="InterPro" id="IPR000315">
    <property type="entry name" value="Znf_B-box"/>
</dbReference>
<dbReference type="GO" id="GO:0070842">
    <property type="term" value="P:aggresome assembly"/>
    <property type="evidence" value="ECO:0007669"/>
    <property type="project" value="TreeGrafter"/>
</dbReference>
<dbReference type="GO" id="GO:0006513">
    <property type="term" value="P:protein monoubiquitination"/>
    <property type="evidence" value="ECO:0007669"/>
    <property type="project" value="TreeGrafter"/>
</dbReference>
<evidence type="ECO:0000259" key="6">
    <source>
        <dbReference type="PROSITE" id="PS50119"/>
    </source>
</evidence>
<keyword evidence="2 4" id="KW-0863">Zinc-finger</keyword>
<dbReference type="PANTHER" id="PTHR36754">
    <property type="entry name" value="E3 UBIQUITIN-PROTEIN LIGASE TRIM37"/>
    <property type="match status" value="1"/>
</dbReference>
<dbReference type="PROSITE" id="PS50089">
    <property type="entry name" value="ZF_RING_2"/>
    <property type="match status" value="1"/>
</dbReference>
<reference evidence="7" key="1">
    <citation type="submission" date="2021-05" db="EMBL/GenBank/DDBJ databases">
        <authorList>
            <person name="Alioto T."/>
            <person name="Alioto T."/>
            <person name="Gomez Garrido J."/>
        </authorList>
    </citation>
    <scope>NUCLEOTIDE SEQUENCE</scope>
</reference>
<dbReference type="Gene3D" id="3.30.40.10">
    <property type="entry name" value="Zinc/RING finger domain, C3HC4 (zinc finger)"/>
    <property type="match status" value="1"/>
</dbReference>
<dbReference type="GO" id="GO:0005164">
    <property type="term" value="F:tumor necrosis factor receptor binding"/>
    <property type="evidence" value="ECO:0007669"/>
    <property type="project" value="TreeGrafter"/>
</dbReference>
<keyword evidence="3" id="KW-0862">Zinc</keyword>
<evidence type="ECO:0000256" key="3">
    <source>
        <dbReference type="ARBA" id="ARBA00022833"/>
    </source>
</evidence>
<dbReference type="AlphaFoldDB" id="A0A8D8GGA0"/>
<feature type="domain" description="B box-type" evidence="6">
    <location>
        <begin position="82"/>
        <end position="120"/>
    </location>
</feature>
<dbReference type="PANTHER" id="PTHR36754:SF2">
    <property type="entry name" value="E3 UBIQUITIN-PROTEIN LIGASE TRIM37"/>
    <property type="match status" value="1"/>
</dbReference>